<evidence type="ECO:0000256" key="4">
    <source>
        <dbReference type="ARBA" id="ARBA00023136"/>
    </source>
</evidence>
<evidence type="ECO:0000256" key="6">
    <source>
        <dbReference type="SAM" id="Phobius"/>
    </source>
</evidence>
<evidence type="ECO:0000259" key="7">
    <source>
        <dbReference type="Pfam" id="PF08510"/>
    </source>
</evidence>
<dbReference type="GO" id="GO:0016020">
    <property type="term" value="C:membrane"/>
    <property type="evidence" value="ECO:0007669"/>
    <property type="project" value="UniProtKB-SubCell"/>
</dbReference>
<dbReference type="InterPro" id="IPR052263">
    <property type="entry name" value="GPI_Anchor_Biosynth"/>
</dbReference>
<comment type="subcellular location">
    <subcellularLocation>
        <location evidence="1">Membrane</location>
        <topology evidence="1">Multi-pass membrane protein</topology>
    </subcellularLocation>
</comment>
<keyword evidence="3 6" id="KW-1133">Transmembrane helix</keyword>
<feature type="domain" description="PIG-P" evidence="7">
    <location>
        <begin position="39"/>
        <end position="171"/>
    </location>
</feature>
<feature type="transmembrane region" description="Helical" evidence="6">
    <location>
        <begin position="83"/>
        <end position="104"/>
    </location>
</feature>
<dbReference type="InterPro" id="IPR013717">
    <property type="entry name" value="PIG-P"/>
</dbReference>
<gene>
    <name evidence="8" type="ORF">J8A68_000570</name>
</gene>
<feature type="transmembrane region" description="Helical" evidence="6">
    <location>
        <begin position="44"/>
        <end position="63"/>
    </location>
</feature>
<keyword evidence="4 6" id="KW-0472">Membrane</keyword>
<dbReference type="GeneID" id="73467371"/>
<accession>A0A8J5QWC6</accession>
<feature type="compositionally biased region" description="Low complexity" evidence="5">
    <location>
        <begin position="1"/>
        <end position="14"/>
    </location>
</feature>
<dbReference type="AlphaFoldDB" id="A0A8J5QWC6"/>
<dbReference type="Proteomes" id="UP000694255">
    <property type="component" value="Unassembled WGS sequence"/>
</dbReference>
<protein>
    <submittedName>
        <fullName evidence="8">GPI19</fullName>
    </submittedName>
</protein>
<dbReference type="GO" id="GO:0005783">
    <property type="term" value="C:endoplasmic reticulum"/>
    <property type="evidence" value="ECO:0007669"/>
    <property type="project" value="TreeGrafter"/>
</dbReference>
<evidence type="ECO:0000256" key="1">
    <source>
        <dbReference type="ARBA" id="ARBA00004141"/>
    </source>
</evidence>
<dbReference type="Pfam" id="PF08510">
    <property type="entry name" value="PIG-P"/>
    <property type="match status" value="1"/>
</dbReference>
<reference evidence="8 9" key="1">
    <citation type="journal article" date="2021" name="DNA Res.">
        <title>Genome analysis of Candida subhashii reveals its hybrid nature and dual mitochondrial genome conformations.</title>
        <authorList>
            <person name="Mixao V."/>
            <person name="Hegedusova E."/>
            <person name="Saus E."/>
            <person name="Pryszcz L.P."/>
            <person name="Cillingova A."/>
            <person name="Nosek J."/>
            <person name="Gabaldon T."/>
        </authorList>
    </citation>
    <scope>NUCLEOTIDE SEQUENCE [LARGE SCALE GENOMIC DNA]</scope>
    <source>
        <strain evidence="8 9">CBS 10753</strain>
    </source>
</reference>
<keyword evidence="2 6" id="KW-0812">Transmembrane</keyword>
<evidence type="ECO:0000313" key="9">
    <source>
        <dbReference type="Proteomes" id="UP000694255"/>
    </source>
</evidence>
<sequence length="187" mass="21222">MSSLSLSILSRSSSPRPNPQEDSLARESDVTVSNITPSKEYQGFAIWVISSICLGCWICWTTLPESILHHQLSIYYYPDRYWAVAIPSYSLMLMVFIYYFLALYNTEVLTLKLDDVCCIVDEHSHFPGDVDNAKGIDVSRQELIDSAVEYIHNAPSGVWDLPITLVNEVLYNDDDNDSDDDNDEINI</sequence>
<organism evidence="8 9">
    <name type="scientific">[Candida] subhashii</name>
    <dbReference type="NCBI Taxonomy" id="561895"/>
    <lineage>
        <taxon>Eukaryota</taxon>
        <taxon>Fungi</taxon>
        <taxon>Dikarya</taxon>
        <taxon>Ascomycota</taxon>
        <taxon>Saccharomycotina</taxon>
        <taxon>Pichiomycetes</taxon>
        <taxon>Debaryomycetaceae</taxon>
        <taxon>Spathaspora</taxon>
    </lineage>
</organism>
<keyword evidence="9" id="KW-1185">Reference proteome</keyword>
<evidence type="ECO:0000256" key="5">
    <source>
        <dbReference type="SAM" id="MobiDB-lite"/>
    </source>
</evidence>
<proteinExistence type="predicted"/>
<comment type="caution">
    <text evidence="8">The sequence shown here is derived from an EMBL/GenBank/DDBJ whole genome shotgun (WGS) entry which is preliminary data.</text>
</comment>
<dbReference type="EMBL" id="JAGSYN010000045">
    <property type="protein sequence ID" value="KAG7665947.1"/>
    <property type="molecule type" value="Genomic_DNA"/>
</dbReference>
<feature type="region of interest" description="Disordered" evidence="5">
    <location>
        <begin position="1"/>
        <end position="23"/>
    </location>
</feature>
<name>A0A8J5QWC6_9ASCO</name>
<evidence type="ECO:0000313" key="8">
    <source>
        <dbReference type="EMBL" id="KAG7665947.1"/>
    </source>
</evidence>
<dbReference type="OrthoDB" id="690928at2759"/>
<dbReference type="PANTHER" id="PTHR46346">
    <property type="entry name" value="PHOSPHATIDYLINOSITOL N-ACETYLGLUCOSAMINYLTRANSFERASE SUBUNIT P"/>
    <property type="match status" value="1"/>
</dbReference>
<evidence type="ECO:0000256" key="3">
    <source>
        <dbReference type="ARBA" id="ARBA00022989"/>
    </source>
</evidence>
<dbReference type="PANTHER" id="PTHR46346:SF1">
    <property type="entry name" value="PHOSPHATIDYLINOSITOL N-ACETYLGLUCOSAMINYLTRANSFERASE SUBUNIT P"/>
    <property type="match status" value="1"/>
</dbReference>
<evidence type="ECO:0000256" key="2">
    <source>
        <dbReference type="ARBA" id="ARBA00022692"/>
    </source>
</evidence>
<dbReference type="RefSeq" id="XP_049266179.1">
    <property type="nucleotide sequence ID" value="XM_049409817.1"/>
</dbReference>
<dbReference type="GO" id="GO:0006506">
    <property type="term" value="P:GPI anchor biosynthetic process"/>
    <property type="evidence" value="ECO:0007669"/>
    <property type="project" value="TreeGrafter"/>
</dbReference>